<dbReference type="Proteomes" id="UP000823773">
    <property type="component" value="Unassembled WGS sequence"/>
</dbReference>
<accession>A0ACC5T3Y0</accession>
<keyword evidence="2" id="KW-1185">Reference proteome</keyword>
<proteinExistence type="predicted"/>
<keyword evidence="1" id="KW-0560">Oxidoreductase</keyword>
<gene>
    <name evidence="1" type="ORF">J2Z19_005342</name>
</gene>
<keyword evidence="1" id="KW-0503">Monooxygenase</keyword>
<protein>
    <submittedName>
        <fullName evidence="1">Quinol monooxygenase YgiN</fullName>
    </submittedName>
</protein>
<dbReference type="EMBL" id="JAGGJR010000011">
    <property type="protein sequence ID" value="MBP1875606.1"/>
    <property type="molecule type" value="Genomic_DNA"/>
</dbReference>
<comment type="caution">
    <text evidence="1">The sequence shown here is derived from an EMBL/GenBank/DDBJ whole genome shotgun (WGS) entry which is preliminary data.</text>
</comment>
<evidence type="ECO:0000313" key="2">
    <source>
        <dbReference type="Proteomes" id="UP000823773"/>
    </source>
</evidence>
<reference evidence="1" key="1">
    <citation type="submission" date="2021-03" db="EMBL/GenBank/DDBJ databases">
        <title>Genomic Encyclopedia of Type Strains, Phase IV (KMG-IV): sequencing the most valuable type-strain genomes for metagenomic binning, comparative biology and taxonomic classification.</title>
        <authorList>
            <person name="Goeker M."/>
        </authorList>
    </citation>
    <scope>NUCLEOTIDE SEQUENCE</scope>
    <source>
        <strain evidence="1">DSM 18131</strain>
    </source>
</reference>
<organism evidence="1 2">
    <name type="scientific">Ensifer adhaerens</name>
    <name type="common">Sinorhizobium morelense</name>
    <dbReference type="NCBI Taxonomy" id="106592"/>
    <lineage>
        <taxon>Bacteria</taxon>
        <taxon>Pseudomonadati</taxon>
        <taxon>Pseudomonadota</taxon>
        <taxon>Alphaproteobacteria</taxon>
        <taxon>Hyphomicrobiales</taxon>
        <taxon>Rhizobiaceae</taxon>
        <taxon>Sinorhizobium/Ensifer group</taxon>
        <taxon>Ensifer</taxon>
    </lineage>
</organism>
<evidence type="ECO:0000313" key="1">
    <source>
        <dbReference type="EMBL" id="MBP1875606.1"/>
    </source>
</evidence>
<name>A0ACC5T3Y0_ENSAD</name>
<sequence length="101" mass="11594">MIVSLIATLTARPETREELFRLLVDQVGPTRAENGCIDYNLHVDAMDPHVFVFYENWKSQADLDAHMEMQHLKPLLSQIDRLLAKPIDIWRLRPAEPTGNG</sequence>